<reference evidence="2" key="1">
    <citation type="submission" date="2018-06" db="EMBL/GenBank/DDBJ databases">
        <authorList>
            <person name="Zhirakovskaya E."/>
        </authorList>
    </citation>
    <scope>NUCLEOTIDE SEQUENCE</scope>
</reference>
<protein>
    <recommendedName>
        <fullName evidence="1">PilZ domain-containing protein</fullName>
    </recommendedName>
</protein>
<sequence length="173" mass="19797">MGETKPEENIPSLYFYPSFQLEIKCPSCGFEASVALKEGLNRQMRVGCRKCNNKFLIKPNIRKSYRKPLEADGYLSRLDMTRKTALKIAIKINDISADGIGADIQTARLKKHNIILGETFFIAFHLPKREKEIQAKGKLVSIFESDSPNISHLGIEFDVLESHVEQKIRFYMM</sequence>
<dbReference type="AlphaFoldDB" id="A0A3B1CE03"/>
<dbReference type="Pfam" id="PF07238">
    <property type="entry name" value="PilZ"/>
    <property type="match status" value="1"/>
</dbReference>
<evidence type="ECO:0000259" key="1">
    <source>
        <dbReference type="Pfam" id="PF07238"/>
    </source>
</evidence>
<proteinExistence type="predicted"/>
<accession>A0A3B1CE03</accession>
<feature type="domain" description="PilZ" evidence="1">
    <location>
        <begin position="91"/>
        <end position="171"/>
    </location>
</feature>
<name>A0A3B1CE03_9ZZZZ</name>
<dbReference type="Gene3D" id="2.40.10.220">
    <property type="entry name" value="predicted glycosyltransferase like domains"/>
    <property type="match status" value="1"/>
</dbReference>
<dbReference type="GO" id="GO:0035438">
    <property type="term" value="F:cyclic-di-GMP binding"/>
    <property type="evidence" value="ECO:0007669"/>
    <property type="project" value="InterPro"/>
</dbReference>
<organism evidence="2">
    <name type="scientific">hydrothermal vent metagenome</name>
    <dbReference type="NCBI Taxonomy" id="652676"/>
    <lineage>
        <taxon>unclassified sequences</taxon>
        <taxon>metagenomes</taxon>
        <taxon>ecological metagenomes</taxon>
    </lineage>
</organism>
<gene>
    <name evidence="2" type="ORF">MNBD_NITROSPINAE04-2390</name>
</gene>
<evidence type="ECO:0000313" key="2">
    <source>
        <dbReference type="EMBL" id="VAX22294.1"/>
    </source>
</evidence>
<dbReference type="EMBL" id="UOGA01000221">
    <property type="protein sequence ID" value="VAX22294.1"/>
    <property type="molecule type" value="Genomic_DNA"/>
</dbReference>
<dbReference type="InterPro" id="IPR009875">
    <property type="entry name" value="PilZ_domain"/>
</dbReference>